<dbReference type="InterPro" id="IPR006121">
    <property type="entry name" value="HMA_dom"/>
</dbReference>
<feature type="domain" description="HMA" evidence="2">
    <location>
        <begin position="1"/>
        <end position="62"/>
    </location>
</feature>
<gene>
    <name evidence="3" type="ORF">RGD00_03475</name>
</gene>
<keyword evidence="4" id="KW-1185">Reference proteome</keyword>
<dbReference type="Pfam" id="PF00403">
    <property type="entry name" value="HMA"/>
    <property type="match status" value="1"/>
</dbReference>
<dbReference type="CDD" id="cd00371">
    <property type="entry name" value="HMA"/>
    <property type="match status" value="1"/>
</dbReference>
<protein>
    <submittedName>
        <fullName evidence="3">Heavy-metal-associated domain-containing protein</fullName>
    </submittedName>
</protein>
<dbReference type="InterPro" id="IPR017969">
    <property type="entry name" value="Heavy-metal-associated_CS"/>
</dbReference>
<sequence>MKFHVPDMTCGHCRASVQEALARLDPGARVSVDLSARMVEVATAASAPDVVAALAEIGFPATPA</sequence>
<evidence type="ECO:0000313" key="4">
    <source>
        <dbReference type="Proteomes" id="UP001247754"/>
    </source>
</evidence>
<name>A0ABU1F459_9RHOB</name>
<dbReference type="PROSITE" id="PS01047">
    <property type="entry name" value="HMA_1"/>
    <property type="match status" value="1"/>
</dbReference>
<dbReference type="RefSeq" id="WP_310455896.1">
    <property type="nucleotide sequence ID" value="NZ_JAVKPH010000002.1"/>
</dbReference>
<organism evidence="3 4">
    <name type="scientific">Ruixingdingia sedimenti</name>
    <dbReference type="NCBI Taxonomy" id="3073604"/>
    <lineage>
        <taxon>Bacteria</taxon>
        <taxon>Pseudomonadati</taxon>
        <taxon>Pseudomonadota</taxon>
        <taxon>Alphaproteobacteria</taxon>
        <taxon>Rhodobacterales</taxon>
        <taxon>Paracoccaceae</taxon>
        <taxon>Ruixingdingia</taxon>
    </lineage>
</organism>
<dbReference type="SUPFAM" id="SSF55008">
    <property type="entry name" value="HMA, heavy metal-associated domain"/>
    <property type="match status" value="1"/>
</dbReference>
<dbReference type="Proteomes" id="UP001247754">
    <property type="component" value="Unassembled WGS sequence"/>
</dbReference>
<keyword evidence="1" id="KW-0479">Metal-binding</keyword>
<evidence type="ECO:0000259" key="2">
    <source>
        <dbReference type="PROSITE" id="PS50846"/>
    </source>
</evidence>
<proteinExistence type="predicted"/>
<dbReference type="InterPro" id="IPR036163">
    <property type="entry name" value="HMA_dom_sf"/>
</dbReference>
<comment type="caution">
    <text evidence="3">The sequence shown here is derived from an EMBL/GenBank/DDBJ whole genome shotgun (WGS) entry which is preliminary data.</text>
</comment>
<accession>A0ABU1F459</accession>
<evidence type="ECO:0000313" key="3">
    <source>
        <dbReference type="EMBL" id="MDR5651651.1"/>
    </source>
</evidence>
<dbReference type="PROSITE" id="PS50846">
    <property type="entry name" value="HMA_2"/>
    <property type="match status" value="1"/>
</dbReference>
<dbReference type="Gene3D" id="3.30.70.100">
    <property type="match status" value="1"/>
</dbReference>
<dbReference type="EMBL" id="JAVKPH010000002">
    <property type="protein sequence ID" value="MDR5651651.1"/>
    <property type="molecule type" value="Genomic_DNA"/>
</dbReference>
<evidence type="ECO:0000256" key="1">
    <source>
        <dbReference type="ARBA" id="ARBA00022723"/>
    </source>
</evidence>
<reference evidence="3 4" key="1">
    <citation type="submission" date="2023-09" db="EMBL/GenBank/DDBJ databases">
        <title>Xinfangfangia sedmenti sp. nov., isolated the sedment.</title>
        <authorList>
            <person name="Xu L."/>
        </authorList>
    </citation>
    <scope>NUCLEOTIDE SEQUENCE [LARGE SCALE GENOMIC DNA]</scope>
    <source>
        <strain evidence="3 4">LG-4</strain>
    </source>
</reference>